<accession>A0A8H7T7X7</accession>
<feature type="transmembrane region" description="Helical" evidence="10">
    <location>
        <begin position="28"/>
        <end position="53"/>
    </location>
</feature>
<evidence type="ECO:0000256" key="5">
    <source>
        <dbReference type="ARBA" id="ARBA00022833"/>
    </source>
</evidence>
<name>A0A8H7T7X7_9HELO</name>
<evidence type="ECO:0000256" key="10">
    <source>
        <dbReference type="SAM" id="Phobius"/>
    </source>
</evidence>
<feature type="region of interest" description="Disordered" evidence="9">
    <location>
        <begin position="60"/>
        <end position="79"/>
    </location>
</feature>
<dbReference type="PROSITE" id="PS50089">
    <property type="entry name" value="ZF_RING_2"/>
    <property type="match status" value="1"/>
</dbReference>
<dbReference type="PANTHER" id="PTHR46539">
    <property type="entry name" value="E3 UBIQUITIN-PROTEIN LIGASE ATL42"/>
    <property type="match status" value="1"/>
</dbReference>
<dbReference type="Gene3D" id="3.30.40.10">
    <property type="entry name" value="Zinc/RING finger domain, C3HC4 (zinc finger)"/>
    <property type="match status" value="1"/>
</dbReference>
<dbReference type="CDD" id="cd16454">
    <property type="entry name" value="RING-H2_PA-TM-RING"/>
    <property type="match status" value="1"/>
</dbReference>
<evidence type="ECO:0000256" key="3">
    <source>
        <dbReference type="ARBA" id="ARBA00022723"/>
    </source>
</evidence>
<feature type="region of interest" description="Disordered" evidence="9">
    <location>
        <begin position="278"/>
        <end position="300"/>
    </location>
</feature>
<comment type="caution">
    <text evidence="12">The sequence shown here is derived from an EMBL/GenBank/DDBJ whole genome shotgun (WGS) entry which is preliminary data.</text>
</comment>
<dbReference type="AlphaFoldDB" id="A0A8H7T7X7"/>
<protein>
    <recommendedName>
        <fullName evidence="11">RING-type domain-containing protein</fullName>
    </recommendedName>
</protein>
<evidence type="ECO:0000256" key="6">
    <source>
        <dbReference type="ARBA" id="ARBA00022989"/>
    </source>
</evidence>
<keyword evidence="3" id="KW-0479">Metal-binding</keyword>
<organism evidence="12 13">
    <name type="scientific">Cadophora malorum</name>
    <dbReference type="NCBI Taxonomy" id="108018"/>
    <lineage>
        <taxon>Eukaryota</taxon>
        <taxon>Fungi</taxon>
        <taxon>Dikarya</taxon>
        <taxon>Ascomycota</taxon>
        <taxon>Pezizomycotina</taxon>
        <taxon>Leotiomycetes</taxon>
        <taxon>Helotiales</taxon>
        <taxon>Ploettnerulaceae</taxon>
        <taxon>Cadophora</taxon>
    </lineage>
</organism>
<dbReference type="GO" id="GO:0008270">
    <property type="term" value="F:zinc ion binding"/>
    <property type="evidence" value="ECO:0007669"/>
    <property type="project" value="UniProtKB-KW"/>
</dbReference>
<dbReference type="InterPro" id="IPR001841">
    <property type="entry name" value="Znf_RING"/>
</dbReference>
<dbReference type="SUPFAM" id="SSF57850">
    <property type="entry name" value="RING/U-box"/>
    <property type="match status" value="1"/>
</dbReference>
<dbReference type="Pfam" id="PF13639">
    <property type="entry name" value="zf-RING_2"/>
    <property type="match status" value="1"/>
</dbReference>
<feature type="compositionally biased region" description="Basic and acidic residues" evidence="9">
    <location>
        <begin position="99"/>
        <end position="109"/>
    </location>
</feature>
<evidence type="ECO:0000256" key="8">
    <source>
        <dbReference type="PROSITE-ProRule" id="PRU00175"/>
    </source>
</evidence>
<dbReference type="InterPro" id="IPR013083">
    <property type="entry name" value="Znf_RING/FYVE/PHD"/>
</dbReference>
<dbReference type="Proteomes" id="UP000664132">
    <property type="component" value="Unassembled WGS sequence"/>
</dbReference>
<keyword evidence="13" id="KW-1185">Reference proteome</keyword>
<evidence type="ECO:0000313" key="13">
    <source>
        <dbReference type="Proteomes" id="UP000664132"/>
    </source>
</evidence>
<evidence type="ECO:0000313" key="12">
    <source>
        <dbReference type="EMBL" id="KAG4413978.1"/>
    </source>
</evidence>
<dbReference type="OrthoDB" id="8062037at2759"/>
<dbReference type="GO" id="GO:0016020">
    <property type="term" value="C:membrane"/>
    <property type="evidence" value="ECO:0007669"/>
    <property type="project" value="UniProtKB-SubCell"/>
</dbReference>
<proteinExistence type="predicted"/>
<feature type="compositionally biased region" description="Low complexity" evidence="9">
    <location>
        <begin position="1"/>
        <end position="16"/>
    </location>
</feature>
<feature type="compositionally biased region" description="Polar residues" evidence="9">
    <location>
        <begin position="120"/>
        <end position="139"/>
    </location>
</feature>
<evidence type="ECO:0000259" key="11">
    <source>
        <dbReference type="PROSITE" id="PS50089"/>
    </source>
</evidence>
<keyword evidence="4 8" id="KW-0863">Zinc-finger</keyword>
<keyword evidence="2 10" id="KW-0812">Transmembrane</keyword>
<feature type="region of interest" description="Disordered" evidence="9">
    <location>
        <begin position="1"/>
        <end position="24"/>
    </location>
</feature>
<keyword evidence="5" id="KW-0862">Zinc</keyword>
<feature type="region of interest" description="Disordered" evidence="9">
    <location>
        <begin position="95"/>
        <end position="156"/>
    </location>
</feature>
<evidence type="ECO:0000256" key="2">
    <source>
        <dbReference type="ARBA" id="ARBA00022692"/>
    </source>
</evidence>
<evidence type="ECO:0000256" key="1">
    <source>
        <dbReference type="ARBA" id="ARBA00004370"/>
    </source>
</evidence>
<feature type="domain" description="RING-type" evidence="11">
    <location>
        <begin position="161"/>
        <end position="203"/>
    </location>
</feature>
<keyword evidence="6 10" id="KW-1133">Transmembrane helix</keyword>
<sequence length="300" mass="32391">MSSSTPTSSASPAQSSGVRDDSTPPTSLAVTVFISAFAVIFVLFGAFLVIGLIRRRRNPERYGPRPAVAGRPKQTRKKGLAMAVLESIPVVRFGANNKSTEEGPQKDVELAGGLGDDESNASTSRQSREMTPNPGNDISQPAPAHHHPSTKDDELGTGTECSICIADFVESEEVRVLPCSHRFHPACIDPWLLNVSGTCPICRYDLDPAQPAVPTEQTTETTTTTPATTATTPAATLAVPSPTATRDRTSFRSRLREIRQAHTGTEYTSALRRLYHDHEHPRRSSSIHTADVAPQESRPT</sequence>
<evidence type="ECO:0000256" key="4">
    <source>
        <dbReference type="ARBA" id="ARBA00022771"/>
    </source>
</evidence>
<evidence type="ECO:0000256" key="7">
    <source>
        <dbReference type="ARBA" id="ARBA00023136"/>
    </source>
</evidence>
<evidence type="ECO:0000256" key="9">
    <source>
        <dbReference type="SAM" id="MobiDB-lite"/>
    </source>
</evidence>
<comment type="subcellular location">
    <subcellularLocation>
        <location evidence="1">Membrane</location>
    </subcellularLocation>
</comment>
<reference evidence="12" key="1">
    <citation type="submission" date="2021-02" db="EMBL/GenBank/DDBJ databases">
        <title>Genome sequence Cadophora malorum strain M34.</title>
        <authorList>
            <person name="Stefanovic E."/>
            <person name="Vu D."/>
            <person name="Scully C."/>
            <person name="Dijksterhuis J."/>
            <person name="Roader J."/>
            <person name="Houbraken J."/>
        </authorList>
    </citation>
    <scope>NUCLEOTIDE SEQUENCE</scope>
    <source>
        <strain evidence="12">M34</strain>
    </source>
</reference>
<gene>
    <name evidence="12" type="ORF">IFR04_012894</name>
</gene>
<dbReference type="EMBL" id="JAFJYH010000287">
    <property type="protein sequence ID" value="KAG4413978.1"/>
    <property type="molecule type" value="Genomic_DNA"/>
</dbReference>
<dbReference type="SMART" id="SM00184">
    <property type="entry name" value="RING"/>
    <property type="match status" value="1"/>
</dbReference>
<dbReference type="PANTHER" id="PTHR46539:SF1">
    <property type="entry name" value="E3 UBIQUITIN-PROTEIN LIGASE ATL42"/>
    <property type="match status" value="1"/>
</dbReference>
<keyword evidence="7 10" id="KW-0472">Membrane</keyword>